<organism evidence="1">
    <name type="scientific">marine sediment metagenome</name>
    <dbReference type="NCBI Taxonomy" id="412755"/>
    <lineage>
        <taxon>unclassified sequences</taxon>
        <taxon>metagenomes</taxon>
        <taxon>ecological metagenomes</taxon>
    </lineage>
</organism>
<dbReference type="EMBL" id="BART01022721">
    <property type="protein sequence ID" value="GAG99914.1"/>
    <property type="molecule type" value="Genomic_DNA"/>
</dbReference>
<sequence length="46" mass="5277">EKDSYGYKYGVLIILDMDSPDSGSYLEIFQNGEKVNRINYIDGIKD</sequence>
<feature type="non-terminal residue" evidence="1">
    <location>
        <position position="1"/>
    </location>
</feature>
<proteinExistence type="predicted"/>
<name>X1BVX9_9ZZZZ</name>
<dbReference type="AlphaFoldDB" id="X1BVX9"/>
<comment type="caution">
    <text evidence="1">The sequence shown here is derived from an EMBL/GenBank/DDBJ whole genome shotgun (WGS) entry which is preliminary data.</text>
</comment>
<gene>
    <name evidence="1" type="ORF">S01H4_41533</name>
</gene>
<protein>
    <submittedName>
        <fullName evidence="1">Uncharacterized protein</fullName>
    </submittedName>
</protein>
<reference evidence="1" key="1">
    <citation type="journal article" date="2014" name="Front. Microbiol.">
        <title>High frequency of phylogenetically diverse reductive dehalogenase-homologous genes in deep subseafloor sedimentary metagenomes.</title>
        <authorList>
            <person name="Kawai M."/>
            <person name="Futagami T."/>
            <person name="Toyoda A."/>
            <person name="Takaki Y."/>
            <person name="Nishi S."/>
            <person name="Hori S."/>
            <person name="Arai W."/>
            <person name="Tsubouchi T."/>
            <person name="Morono Y."/>
            <person name="Uchiyama I."/>
            <person name="Ito T."/>
            <person name="Fujiyama A."/>
            <person name="Inagaki F."/>
            <person name="Takami H."/>
        </authorList>
    </citation>
    <scope>NUCLEOTIDE SEQUENCE</scope>
    <source>
        <strain evidence="1">Expedition CK06-06</strain>
    </source>
</reference>
<evidence type="ECO:0000313" key="1">
    <source>
        <dbReference type="EMBL" id="GAG99914.1"/>
    </source>
</evidence>
<accession>X1BVX9</accession>